<accession>A0ABY1QTR7</accession>
<evidence type="ECO:0000256" key="5">
    <source>
        <dbReference type="ARBA" id="ARBA00023012"/>
    </source>
</evidence>
<name>A0ABY1QTR7_9BURK</name>
<evidence type="ECO:0000259" key="9">
    <source>
        <dbReference type="PROSITE" id="PS50110"/>
    </source>
</evidence>
<keyword evidence="4 10" id="KW-0418">Kinase</keyword>
<protein>
    <recommendedName>
        <fullName evidence="2">histidine kinase</fullName>
        <ecNumber evidence="2">2.7.13.3</ecNumber>
    </recommendedName>
</protein>
<dbReference type="GO" id="GO:0016301">
    <property type="term" value="F:kinase activity"/>
    <property type="evidence" value="ECO:0007669"/>
    <property type="project" value="UniProtKB-KW"/>
</dbReference>
<dbReference type="InterPro" id="IPR050736">
    <property type="entry name" value="Sensor_HK_Regulatory"/>
</dbReference>
<dbReference type="PANTHER" id="PTHR43711:SF1">
    <property type="entry name" value="HISTIDINE KINASE 1"/>
    <property type="match status" value="1"/>
</dbReference>
<evidence type="ECO:0000256" key="2">
    <source>
        <dbReference type="ARBA" id="ARBA00012438"/>
    </source>
</evidence>
<evidence type="ECO:0000256" key="3">
    <source>
        <dbReference type="ARBA" id="ARBA00022679"/>
    </source>
</evidence>
<organism evidence="10 11">
    <name type="scientific">Noviherbaspirillum suwonense</name>
    <dbReference type="NCBI Taxonomy" id="1224511"/>
    <lineage>
        <taxon>Bacteria</taxon>
        <taxon>Pseudomonadati</taxon>
        <taxon>Pseudomonadota</taxon>
        <taxon>Betaproteobacteria</taxon>
        <taxon>Burkholderiales</taxon>
        <taxon>Oxalobacteraceae</taxon>
        <taxon>Noviherbaspirillum</taxon>
    </lineage>
</organism>
<dbReference type="SMART" id="SM00387">
    <property type="entry name" value="HATPase_c"/>
    <property type="match status" value="1"/>
</dbReference>
<dbReference type="PROSITE" id="PS50110">
    <property type="entry name" value="RESPONSE_REGULATORY"/>
    <property type="match status" value="1"/>
</dbReference>
<dbReference type="InterPro" id="IPR036890">
    <property type="entry name" value="HATPase_C_sf"/>
</dbReference>
<dbReference type="EC" id="2.7.13.3" evidence="2"/>
<feature type="transmembrane region" description="Helical" evidence="7">
    <location>
        <begin position="191"/>
        <end position="212"/>
    </location>
</feature>
<dbReference type="Gene3D" id="3.40.50.2300">
    <property type="match status" value="1"/>
</dbReference>
<dbReference type="InterPro" id="IPR001789">
    <property type="entry name" value="Sig_transdc_resp-reg_receiver"/>
</dbReference>
<evidence type="ECO:0000256" key="4">
    <source>
        <dbReference type="ARBA" id="ARBA00022777"/>
    </source>
</evidence>
<keyword evidence="6" id="KW-0597">Phosphoprotein</keyword>
<keyword evidence="11" id="KW-1185">Reference proteome</keyword>
<dbReference type="Gene3D" id="3.30.565.10">
    <property type="entry name" value="Histidine kinase-like ATPase, C-terminal domain"/>
    <property type="match status" value="1"/>
</dbReference>
<dbReference type="EMBL" id="FXUL01000034">
    <property type="protein sequence ID" value="SMP80188.1"/>
    <property type="molecule type" value="Genomic_DNA"/>
</dbReference>
<dbReference type="PRINTS" id="PR00344">
    <property type="entry name" value="BCTRLSENSOR"/>
</dbReference>
<feature type="transmembrane region" description="Helical" evidence="7">
    <location>
        <begin position="149"/>
        <end position="171"/>
    </location>
</feature>
<keyword evidence="5" id="KW-0902">Two-component regulatory system</keyword>
<evidence type="ECO:0000259" key="8">
    <source>
        <dbReference type="PROSITE" id="PS50109"/>
    </source>
</evidence>
<feature type="transmembrane region" description="Helical" evidence="7">
    <location>
        <begin position="119"/>
        <end position="137"/>
    </location>
</feature>
<dbReference type="InterPro" id="IPR011006">
    <property type="entry name" value="CheY-like_superfamily"/>
</dbReference>
<evidence type="ECO:0000313" key="11">
    <source>
        <dbReference type="Proteomes" id="UP001158049"/>
    </source>
</evidence>
<dbReference type="RefSeq" id="WP_283445427.1">
    <property type="nucleotide sequence ID" value="NZ_FXUL01000034.1"/>
</dbReference>
<dbReference type="InterPro" id="IPR005467">
    <property type="entry name" value="His_kinase_dom"/>
</dbReference>
<dbReference type="SMART" id="SM00448">
    <property type="entry name" value="REC"/>
    <property type="match status" value="1"/>
</dbReference>
<dbReference type="Pfam" id="PF00072">
    <property type="entry name" value="Response_reg"/>
    <property type="match status" value="1"/>
</dbReference>
<keyword evidence="7" id="KW-0812">Transmembrane</keyword>
<dbReference type="PROSITE" id="PS50109">
    <property type="entry name" value="HIS_KIN"/>
    <property type="match status" value="1"/>
</dbReference>
<dbReference type="SUPFAM" id="SSF52172">
    <property type="entry name" value="CheY-like"/>
    <property type="match status" value="1"/>
</dbReference>
<sequence>MPTSILNSPGLRRLDFNLLVGLPQMLLSCGTATVGTLFIFWVTQAYAKPSATNCLSVVSWLWVAASFTLIVVRNLIYAKLKNTLTGTDSGLSGVTLSPIQKPLIQGQHVNFGQAIPQRAAAAIASGLIWGAASLLFFNEVSDEGQHFLLLALVTLTFTSMPSLYASQWGFLALWAPAWLPNILFHSSGNHANVYLVSALITLTAGMTVSKGIRMALSQMMKRHNIWIDQVIASKHQAIETEAIAKATKEMAYQHKMFLLGAGHDLAQPIHTMLNCLGSFEKRIEDMERFGGPLNSMRTAASVLQRLCKDIIQLEQINSGLHKAECKPISLQFMFEKVIDQTLHLSRCKYLTVWSRGTNAVVRTDPFLLERILRNLVENAIRYTSAEGKVMLVARSAGDAINIEVWDSGAGISPATQQRLFEVFERGDNPGPQKGFGLGLSIVKGLATSIGGTIAVKSIPGKGTRFRLSLPKADIGSAELEAIETSPLLPSINGMWITLIEDNDNLRTSLVDYLRLEGATVLAAKDSASMVSQLKECNERIDILITDWNLRGESGEDAFRKLLSEVPGFYPMWIVISAAIHPEQAGEIQARGVPVLNKPVEPTVLRDEIARRRNLSMNPEHP</sequence>
<dbReference type="InterPro" id="IPR003594">
    <property type="entry name" value="HATPase_dom"/>
</dbReference>
<feature type="domain" description="Response regulatory" evidence="9">
    <location>
        <begin position="495"/>
        <end position="612"/>
    </location>
</feature>
<evidence type="ECO:0000256" key="1">
    <source>
        <dbReference type="ARBA" id="ARBA00000085"/>
    </source>
</evidence>
<gene>
    <name evidence="10" type="ORF">SAMN06295970_13437</name>
</gene>
<evidence type="ECO:0000256" key="7">
    <source>
        <dbReference type="SAM" id="Phobius"/>
    </source>
</evidence>
<evidence type="ECO:0000256" key="6">
    <source>
        <dbReference type="PROSITE-ProRule" id="PRU00169"/>
    </source>
</evidence>
<keyword evidence="7" id="KW-0472">Membrane</keyword>
<keyword evidence="7" id="KW-1133">Transmembrane helix</keyword>
<feature type="transmembrane region" description="Helical" evidence="7">
    <location>
        <begin position="20"/>
        <end position="42"/>
    </location>
</feature>
<reference evidence="10 11" key="1">
    <citation type="submission" date="2017-05" db="EMBL/GenBank/DDBJ databases">
        <authorList>
            <person name="Varghese N."/>
            <person name="Submissions S."/>
        </authorList>
    </citation>
    <scope>NUCLEOTIDE SEQUENCE [LARGE SCALE GENOMIC DNA]</scope>
    <source>
        <strain evidence="10 11">DSM 26001</strain>
    </source>
</reference>
<evidence type="ECO:0000313" key="10">
    <source>
        <dbReference type="EMBL" id="SMP80188.1"/>
    </source>
</evidence>
<dbReference type="Proteomes" id="UP001158049">
    <property type="component" value="Unassembled WGS sequence"/>
</dbReference>
<comment type="catalytic activity">
    <reaction evidence="1">
        <text>ATP + protein L-histidine = ADP + protein N-phospho-L-histidine.</text>
        <dbReference type="EC" id="2.7.13.3"/>
    </reaction>
</comment>
<feature type="modified residue" description="4-aspartylphosphate" evidence="6">
    <location>
        <position position="546"/>
    </location>
</feature>
<dbReference type="Pfam" id="PF02518">
    <property type="entry name" value="HATPase_c"/>
    <property type="match status" value="1"/>
</dbReference>
<dbReference type="CDD" id="cd00156">
    <property type="entry name" value="REC"/>
    <property type="match status" value="1"/>
</dbReference>
<keyword evidence="3" id="KW-0808">Transferase</keyword>
<proteinExistence type="predicted"/>
<feature type="transmembrane region" description="Helical" evidence="7">
    <location>
        <begin position="54"/>
        <end position="76"/>
    </location>
</feature>
<dbReference type="PANTHER" id="PTHR43711">
    <property type="entry name" value="TWO-COMPONENT HISTIDINE KINASE"/>
    <property type="match status" value="1"/>
</dbReference>
<dbReference type="SUPFAM" id="SSF55874">
    <property type="entry name" value="ATPase domain of HSP90 chaperone/DNA topoisomerase II/histidine kinase"/>
    <property type="match status" value="1"/>
</dbReference>
<feature type="domain" description="Histidine kinase" evidence="8">
    <location>
        <begin position="260"/>
        <end position="473"/>
    </location>
</feature>
<comment type="caution">
    <text evidence="10">The sequence shown here is derived from an EMBL/GenBank/DDBJ whole genome shotgun (WGS) entry which is preliminary data.</text>
</comment>
<dbReference type="InterPro" id="IPR004358">
    <property type="entry name" value="Sig_transdc_His_kin-like_C"/>
</dbReference>